<dbReference type="SUPFAM" id="SSF51215">
    <property type="entry name" value="Regulatory protein AraC"/>
    <property type="match status" value="1"/>
</dbReference>
<gene>
    <name evidence="5" type="ORF">ACFPQ5_12700</name>
</gene>
<keyword evidence="1" id="KW-0805">Transcription regulation</keyword>
<comment type="caution">
    <text evidence="5">The sequence shown here is derived from an EMBL/GenBank/DDBJ whole genome shotgun (WGS) entry which is preliminary data.</text>
</comment>
<dbReference type="InterPro" id="IPR037923">
    <property type="entry name" value="HTH-like"/>
</dbReference>
<dbReference type="PANTHER" id="PTHR43280">
    <property type="entry name" value="ARAC-FAMILY TRANSCRIPTIONAL REGULATOR"/>
    <property type="match status" value="1"/>
</dbReference>
<sequence length="308" mass="34226">MPATSAALPSTVPEFALYGEATRGKDAEAVHIELIETRSRKYDWHIGTHTHAGLFQVLFLLGGQVRANIDGDLWECDGPVALTIHPSLPHGFDFSEEAHGYVLTVDQNMLFAASGHEGDLFSPLFVQPLAIGLGAAPELLARIEALLQNLIHEAAWPRHGHTLMLEWLARSTLLMLVRVQAERRILENSGRGDFELFTRFRVEVERHYKEQWQVGQYANLLRVAPARLNRLCLKLAGKSAFEITQERLMLEACRKLTYVPAGVASIAYELGFQDPAYFSRLFKKLVGVTPKEYRQQAAGKAEGGGAAP</sequence>
<accession>A0ABW0MMK6</accession>
<keyword evidence="3" id="KW-0804">Transcription</keyword>
<dbReference type="EMBL" id="JBHSMR010000013">
    <property type="protein sequence ID" value="MFC5479060.1"/>
    <property type="molecule type" value="Genomic_DNA"/>
</dbReference>
<organism evidence="5 6">
    <name type="scientific">Massilia suwonensis</name>
    <dbReference type="NCBI Taxonomy" id="648895"/>
    <lineage>
        <taxon>Bacteria</taxon>
        <taxon>Pseudomonadati</taxon>
        <taxon>Pseudomonadota</taxon>
        <taxon>Betaproteobacteria</taxon>
        <taxon>Burkholderiales</taxon>
        <taxon>Oxalobacteraceae</taxon>
        <taxon>Telluria group</taxon>
        <taxon>Massilia</taxon>
    </lineage>
</organism>
<dbReference type="InterPro" id="IPR018060">
    <property type="entry name" value="HTH_AraC"/>
</dbReference>
<keyword evidence="6" id="KW-1185">Reference proteome</keyword>
<proteinExistence type="predicted"/>
<evidence type="ECO:0000313" key="6">
    <source>
        <dbReference type="Proteomes" id="UP001596101"/>
    </source>
</evidence>
<dbReference type="InterPro" id="IPR020449">
    <property type="entry name" value="Tscrpt_reg_AraC-type_HTH"/>
</dbReference>
<dbReference type="Pfam" id="PF12833">
    <property type="entry name" value="HTH_18"/>
    <property type="match status" value="1"/>
</dbReference>
<evidence type="ECO:0000256" key="2">
    <source>
        <dbReference type="ARBA" id="ARBA00023125"/>
    </source>
</evidence>
<dbReference type="Proteomes" id="UP001596101">
    <property type="component" value="Unassembled WGS sequence"/>
</dbReference>
<dbReference type="InterPro" id="IPR047264">
    <property type="entry name" value="Cupin_HpaA-like_N"/>
</dbReference>
<dbReference type="PRINTS" id="PR00032">
    <property type="entry name" value="HTHARAC"/>
</dbReference>
<dbReference type="SMART" id="SM00342">
    <property type="entry name" value="HTH_ARAC"/>
    <property type="match status" value="1"/>
</dbReference>
<name>A0ABW0MMK6_9BURK</name>
<evidence type="ECO:0000313" key="5">
    <source>
        <dbReference type="EMBL" id="MFC5479060.1"/>
    </source>
</evidence>
<evidence type="ECO:0000256" key="1">
    <source>
        <dbReference type="ARBA" id="ARBA00023015"/>
    </source>
</evidence>
<dbReference type="RefSeq" id="WP_379755871.1">
    <property type="nucleotide sequence ID" value="NZ_JBHSMR010000013.1"/>
</dbReference>
<dbReference type="PANTHER" id="PTHR43280:SF19">
    <property type="entry name" value="4-HYDROXYPHENYLACETATE CATABOLISM PROTEIN"/>
    <property type="match status" value="1"/>
</dbReference>
<dbReference type="CDD" id="cd06999">
    <property type="entry name" value="cupin_HpaA-like_N"/>
    <property type="match status" value="1"/>
</dbReference>
<evidence type="ECO:0000256" key="3">
    <source>
        <dbReference type="ARBA" id="ARBA00023163"/>
    </source>
</evidence>
<dbReference type="SUPFAM" id="SSF46689">
    <property type="entry name" value="Homeodomain-like"/>
    <property type="match status" value="1"/>
</dbReference>
<dbReference type="PROSITE" id="PS01124">
    <property type="entry name" value="HTH_ARAC_FAMILY_2"/>
    <property type="match status" value="1"/>
</dbReference>
<protein>
    <submittedName>
        <fullName evidence="5">Helix-turn-helix domain-containing protein</fullName>
    </submittedName>
</protein>
<reference evidence="6" key="1">
    <citation type="journal article" date="2019" name="Int. J. Syst. Evol. Microbiol.">
        <title>The Global Catalogue of Microorganisms (GCM) 10K type strain sequencing project: providing services to taxonomists for standard genome sequencing and annotation.</title>
        <authorList>
            <consortium name="The Broad Institute Genomics Platform"/>
            <consortium name="The Broad Institute Genome Sequencing Center for Infectious Disease"/>
            <person name="Wu L."/>
            <person name="Ma J."/>
        </authorList>
    </citation>
    <scope>NUCLEOTIDE SEQUENCE [LARGE SCALE GENOMIC DNA]</scope>
    <source>
        <strain evidence="6">CCUG 43111</strain>
    </source>
</reference>
<evidence type="ECO:0000259" key="4">
    <source>
        <dbReference type="PROSITE" id="PS01124"/>
    </source>
</evidence>
<keyword evidence="2" id="KW-0238">DNA-binding</keyword>
<dbReference type="InterPro" id="IPR009057">
    <property type="entry name" value="Homeodomain-like_sf"/>
</dbReference>
<feature type="domain" description="HTH araC/xylS-type" evidence="4">
    <location>
        <begin position="198"/>
        <end position="296"/>
    </location>
</feature>
<dbReference type="Gene3D" id="1.10.10.60">
    <property type="entry name" value="Homeodomain-like"/>
    <property type="match status" value="1"/>
</dbReference>